<dbReference type="InterPro" id="IPR052023">
    <property type="entry name" value="Histidine_kinase_KdpD"/>
</dbReference>
<keyword evidence="5" id="KW-0418">Kinase</keyword>
<evidence type="ECO:0000256" key="1">
    <source>
        <dbReference type="ARBA" id="ARBA00000085"/>
    </source>
</evidence>
<dbReference type="InterPro" id="IPR003661">
    <property type="entry name" value="HisK_dim/P_dom"/>
</dbReference>
<dbReference type="GO" id="GO:0000155">
    <property type="term" value="F:phosphorelay sensor kinase activity"/>
    <property type="evidence" value="ECO:0007669"/>
    <property type="project" value="InterPro"/>
</dbReference>
<feature type="domain" description="PAC" evidence="9">
    <location>
        <begin position="216"/>
        <end position="268"/>
    </location>
</feature>
<dbReference type="InterPro" id="IPR000014">
    <property type="entry name" value="PAS"/>
</dbReference>
<reference evidence="10" key="1">
    <citation type="submission" date="2020-02" db="EMBL/GenBank/DDBJ databases">
        <authorList>
            <person name="Meier V. D."/>
        </authorList>
    </citation>
    <scope>NUCLEOTIDE SEQUENCE</scope>
    <source>
        <strain evidence="10">AVDCRST_MAG59</strain>
    </source>
</reference>
<dbReference type="InterPro" id="IPR001610">
    <property type="entry name" value="PAC"/>
</dbReference>
<dbReference type="FunFam" id="1.10.287.130:FF:000001">
    <property type="entry name" value="Two-component sensor histidine kinase"/>
    <property type="match status" value="1"/>
</dbReference>
<dbReference type="Gene3D" id="2.10.70.100">
    <property type="match status" value="1"/>
</dbReference>
<dbReference type="InterPro" id="IPR036097">
    <property type="entry name" value="HisK_dim/P_sf"/>
</dbReference>
<dbReference type="Gene3D" id="1.10.287.130">
    <property type="match status" value="1"/>
</dbReference>
<accession>A0A6J4VTJ1</accession>
<dbReference type="PRINTS" id="PR00344">
    <property type="entry name" value="BCTRLSENSOR"/>
</dbReference>
<evidence type="ECO:0000259" key="9">
    <source>
        <dbReference type="PROSITE" id="PS50113"/>
    </source>
</evidence>
<dbReference type="Gene3D" id="3.30.450.40">
    <property type="match status" value="5"/>
</dbReference>
<evidence type="ECO:0000256" key="2">
    <source>
        <dbReference type="ARBA" id="ARBA00012438"/>
    </source>
</evidence>
<dbReference type="EC" id="2.7.13.3" evidence="2"/>
<dbReference type="InterPro" id="IPR035965">
    <property type="entry name" value="PAS-like_dom_sf"/>
</dbReference>
<name>A0A6J4VTJ1_9BACT</name>
<feature type="domain" description="Histidine kinase" evidence="8">
    <location>
        <begin position="1188"/>
        <end position="1408"/>
    </location>
</feature>
<dbReference type="SUPFAM" id="SSF55785">
    <property type="entry name" value="PYP-like sensor domain (PAS domain)"/>
    <property type="match status" value="2"/>
</dbReference>
<organism evidence="10">
    <name type="scientific">uncultured Thermomicrobiales bacterium</name>
    <dbReference type="NCBI Taxonomy" id="1645740"/>
    <lineage>
        <taxon>Bacteria</taxon>
        <taxon>Pseudomonadati</taxon>
        <taxon>Thermomicrobiota</taxon>
        <taxon>Thermomicrobia</taxon>
        <taxon>Thermomicrobiales</taxon>
        <taxon>environmental samples</taxon>
    </lineage>
</organism>
<comment type="catalytic activity">
    <reaction evidence="1">
        <text>ATP + protein L-histidine = ADP + protein N-phospho-L-histidine.</text>
        <dbReference type="EC" id="2.7.13.3"/>
    </reaction>
</comment>
<dbReference type="Gene3D" id="3.30.450.20">
    <property type="entry name" value="PAS domain"/>
    <property type="match status" value="2"/>
</dbReference>
<dbReference type="PANTHER" id="PTHR45569">
    <property type="entry name" value="SENSOR PROTEIN KDPD"/>
    <property type="match status" value="1"/>
</dbReference>
<evidence type="ECO:0000256" key="5">
    <source>
        <dbReference type="ARBA" id="ARBA00022777"/>
    </source>
</evidence>
<protein>
    <recommendedName>
        <fullName evidence="2">histidine kinase</fullName>
        <ecNumber evidence="2">2.7.13.3</ecNumber>
    </recommendedName>
</protein>
<dbReference type="PROSITE" id="PS50113">
    <property type="entry name" value="PAC"/>
    <property type="match status" value="2"/>
</dbReference>
<dbReference type="Pfam" id="PF00512">
    <property type="entry name" value="HisKA"/>
    <property type="match status" value="1"/>
</dbReference>
<keyword evidence="4" id="KW-0808">Transferase</keyword>
<feature type="domain" description="PAC" evidence="9">
    <location>
        <begin position="84"/>
        <end position="136"/>
    </location>
</feature>
<dbReference type="EMBL" id="CADCWF010000370">
    <property type="protein sequence ID" value="CAA9584566.1"/>
    <property type="molecule type" value="Genomic_DNA"/>
</dbReference>
<dbReference type="InterPro" id="IPR003018">
    <property type="entry name" value="GAF"/>
</dbReference>
<dbReference type="InterPro" id="IPR003594">
    <property type="entry name" value="HATPase_dom"/>
</dbReference>
<dbReference type="Pfam" id="PF08447">
    <property type="entry name" value="PAS_3"/>
    <property type="match status" value="1"/>
</dbReference>
<sequence length="1416" mass="149638">MTDPSVPSGAAEAAALFEAAGLGTWSWDRARDEAVWSPLQERLHGLPAGGYRGTFEAFLALVHPEDRERVGDAMRGALASGRNHDVEYRAVWPDGSSRWLRGWGRVTTDADGEPTGLIGVGMDVTERKAAEAERGRLLAEVAAERSLLEATLEHLPVGVVIADGATNRVALANARMDLLLGADPTALPALLDASGAPLPPAANPLSRAVAEGETVAGVEVGLRRPDGTTATLLVNAAPIRGADGTTVAGVATFDDVSERRRADARRAFLAEASEFLAASLGDDTTLESLAGAAVPTLADLCIIDLVEDGPVRTAALVGRRAPAVRALDAVFPPGRSGGNPMVVGALRSGEVQWEPELDDAALARVATGPEHLALLRDLGPTAAVCVPLRARGRVLGAVTLMMAESGRRLNGEDRRLAEEFARRVAIAVDNARLFAGEQAARRQAEATTERMARLQRLTAELASATTLDAVAAIILDRGVSALGAKAGTLALADPDRGSLRVHRAVGYADDLVERWHEFPTDAPVALAEAVRTGQPVYLASATAIAARYPDLGDTIATTGTAAMAAIPIVSAGQVLAAIGLSFAEPQPFDPEARALVDSVAHQSALALERVRLLEAERTARTQAEAARGRLAFLAEASATLGSSLDYQATMRQLAGLLTQRLADWATIHLVTPAGRVELLELVHGDPAEADLAARLDAYYRAIPLPATVGSVLATGEAVVVPEITPEMLAAGGHDPEHLELLLGIGMTSAMVVPLAAHDEALGAITLVRAGSSPPYSAEDLAFVTDLASRAAVAIANARHFLAEEAARREAEAATRRTVRLQAITAALSGALTQDAVVTLLIEQGSAALGARGGTVAVADGPDGFRIVQSTDFPDDVIARWRRFTADAGIAIAEAIRTGEPVLLPTEAAIEGRFPHLAANRARVGYRAYAAIPLLADRRAVGAIGLTFAEPRAFAVEDVALMLALARQSAQALERARLYEAERAARDQAEAAERRGRREAARLVALANLSRAFVEAEPDYATAVDAVARITADHTGDCCVVRLVSDDGHWADVVALHHPDPATEARFREIATPRQTADEGFSGIVLESGAPLLVPDVAAAPAAPRFPPDYGRHLAEIGLRGMLVVPLRARGRHLGTLALLRDRPQPPLTADDANFTQELADRAALAIDNARLYQEARAAIRARDEFLSVAAHELRTPVTTVKGYAQMLLRSQKRAISPERTLQFLSAIDDATDRLKQLAEDLLDVSRLRLGQLPLRRRETDLIALAAAVVERFYAQLDDHHPVRLHVAEAPAAVWADPDRVDQILSNLIDNAAKYSPAGGEIAVGVGPDGDGVRLTVRDRGIGLPPGEAETIFEPFNRATNAARENLPGLGLGLSICRSLAERHGGRIWAESAGEGEGTTFVLWLPRKEPGDEVIGS</sequence>
<dbReference type="InterPro" id="IPR029016">
    <property type="entry name" value="GAF-like_dom_sf"/>
</dbReference>
<dbReference type="PROSITE" id="PS50109">
    <property type="entry name" value="HIS_KIN"/>
    <property type="match status" value="1"/>
</dbReference>
<dbReference type="PANTHER" id="PTHR45569:SF1">
    <property type="entry name" value="SENSOR PROTEIN KDPD"/>
    <property type="match status" value="1"/>
</dbReference>
<evidence type="ECO:0000259" key="8">
    <source>
        <dbReference type="PROSITE" id="PS50109"/>
    </source>
</evidence>
<dbReference type="CDD" id="cd00082">
    <property type="entry name" value="HisKA"/>
    <property type="match status" value="1"/>
</dbReference>
<dbReference type="Pfam" id="PF02518">
    <property type="entry name" value="HATPase_c"/>
    <property type="match status" value="1"/>
</dbReference>
<dbReference type="CDD" id="cd00075">
    <property type="entry name" value="HATPase"/>
    <property type="match status" value="1"/>
</dbReference>
<dbReference type="InterPro" id="IPR013655">
    <property type="entry name" value="PAS_fold_3"/>
</dbReference>
<dbReference type="SUPFAM" id="SSF55781">
    <property type="entry name" value="GAF domain-like"/>
    <property type="match status" value="5"/>
</dbReference>
<dbReference type="InterPro" id="IPR013656">
    <property type="entry name" value="PAS_4"/>
</dbReference>
<evidence type="ECO:0000256" key="4">
    <source>
        <dbReference type="ARBA" id="ARBA00022679"/>
    </source>
</evidence>
<dbReference type="SMART" id="SM00086">
    <property type="entry name" value="PAC"/>
    <property type="match status" value="2"/>
</dbReference>
<dbReference type="Gene3D" id="3.30.565.10">
    <property type="entry name" value="Histidine kinase-like ATPase, C-terminal domain"/>
    <property type="match status" value="1"/>
</dbReference>
<proteinExistence type="predicted"/>
<keyword evidence="7" id="KW-0472">Membrane</keyword>
<dbReference type="SUPFAM" id="SSF55874">
    <property type="entry name" value="ATPase domain of HSP90 chaperone/DNA topoisomerase II/histidine kinase"/>
    <property type="match status" value="1"/>
</dbReference>
<dbReference type="Pfam" id="PF01590">
    <property type="entry name" value="GAF"/>
    <property type="match status" value="2"/>
</dbReference>
<gene>
    <name evidence="10" type="ORF">AVDCRST_MAG59-5294</name>
</gene>
<dbReference type="GO" id="GO:0005886">
    <property type="term" value="C:plasma membrane"/>
    <property type="evidence" value="ECO:0007669"/>
    <property type="project" value="TreeGrafter"/>
</dbReference>
<dbReference type="InterPro" id="IPR036890">
    <property type="entry name" value="HATPase_C_sf"/>
</dbReference>
<dbReference type="InterPro" id="IPR004358">
    <property type="entry name" value="Sig_transdc_His_kin-like_C"/>
</dbReference>
<evidence type="ECO:0000256" key="6">
    <source>
        <dbReference type="ARBA" id="ARBA00023012"/>
    </source>
</evidence>
<dbReference type="InterPro" id="IPR005467">
    <property type="entry name" value="His_kinase_dom"/>
</dbReference>
<dbReference type="NCBIfam" id="TIGR00229">
    <property type="entry name" value="sensory_box"/>
    <property type="match status" value="1"/>
</dbReference>
<dbReference type="SMART" id="SM00065">
    <property type="entry name" value="GAF"/>
    <property type="match status" value="5"/>
</dbReference>
<evidence type="ECO:0000256" key="3">
    <source>
        <dbReference type="ARBA" id="ARBA00022553"/>
    </source>
</evidence>
<dbReference type="CDD" id="cd00130">
    <property type="entry name" value="PAS"/>
    <property type="match status" value="1"/>
</dbReference>
<dbReference type="SMART" id="SM00387">
    <property type="entry name" value="HATPase_c"/>
    <property type="match status" value="1"/>
</dbReference>
<dbReference type="SMART" id="SM00388">
    <property type="entry name" value="HisKA"/>
    <property type="match status" value="1"/>
</dbReference>
<dbReference type="SMART" id="SM00091">
    <property type="entry name" value="PAS"/>
    <property type="match status" value="2"/>
</dbReference>
<dbReference type="FunFam" id="3.30.565.10:FF:000006">
    <property type="entry name" value="Sensor histidine kinase WalK"/>
    <property type="match status" value="1"/>
</dbReference>
<dbReference type="Pfam" id="PF08448">
    <property type="entry name" value="PAS_4"/>
    <property type="match status" value="1"/>
</dbReference>
<dbReference type="Pfam" id="PF13185">
    <property type="entry name" value="GAF_2"/>
    <property type="match status" value="3"/>
</dbReference>
<evidence type="ECO:0000256" key="7">
    <source>
        <dbReference type="ARBA" id="ARBA00023136"/>
    </source>
</evidence>
<keyword evidence="6" id="KW-0902">Two-component regulatory system</keyword>
<evidence type="ECO:0000313" key="10">
    <source>
        <dbReference type="EMBL" id="CAA9584566.1"/>
    </source>
</evidence>
<dbReference type="SUPFAM" id="SSF47384">
    <property type="entry name" value="Homodimeric domain of signal transducing histidine kinase"/>
    <property type="match status" value="1"/>
</dbReference>
<keyword evidence="3" id="KW-0597">Phosphoprotein</keyword>
<dbReference type="InterPro" id="IPR000700">
    <property type="entry name" value="PAS-assoc_C"/>
</dbReference>